<dbReference type="PANTHER" id="PTHR47074:SF48">
    <property type="entry name" value="POLYNUCLEOTIDYL TRANSFERASE, RIBONUCLEASE H-LIKE SUPERFAMILY PROTEIN"/>
    <property type="match status" value="1"/>
</dbReference>
<dbReference type="InterPro" id="IPR012337">
    <property type="entry name" value="RNaseH-like_sf"/>
</dbReference>
<evidence type="ECO:0000313" key="2">
    <source>
        <dbReference type="EMBL" id="GFZ09373.1"/>
    </source>
</evidence>
<gene>
    <name evidence="2" type="ORF">Acr_20g0011810</name>
</gene>
<dbReference type="Proteomes" id="UP000585474">
    <property type="component" value="Unassembled WGS sequence"/>
</dbReference>
<proteinExistence type="predicted"/>
<dbReference type="InterPro" id="IPR044730">
    <property type="entry name" value="RNase_H-like_dom_plant"/>
</dbReference>
<dbReference type="OrthoDB" id="1473488at2759"/>
<dbReference type="CDD" id="cd06222">
    <property type="entry name" value="RNase_H_like"/>
    <property type="match status" value="1"/>
</dbReference>
<evidence type="ECO:0000259" key="1">
    <source>
        <dbReference type="Pfam" id="PF13456"/>
    </source>
</evidence>
<name>A0A7J0GEZ1_9ERIC</name>
<dbReference type="InterPro" id="IPR002156">
    <property type="entry name" value="RNaseH_domain"/>
</dbReference>
<comment type="caution">
    <text evidence="2">The sequence shown here is derived from an EMBL/GenBank/DDBJ whole genome shotgun (WGS) entry which is preliminary data.</text>
</comment>
<protein>
    <recommendedName>
        <fullName evidence="1">RNase H type-1 domain-containing protein</fullName>
    </recommendedName>
</protein>
<organism evidence="2 3">
    <name type="scientific">Actinidia rufa</name>
    <dbReference type="NCBI Taxonomy" id="165716"/>
    <lineage>
        <taxon>Eukaryota</taxon>
        <taxon>Viridiplantae</taxon>
        <taxon>Streptophyta</taxon>
        <taxon>Embryophyta</taxon>
        <taxon>Tracheophyta</taxon>
        <taxon>Spermatophyta</taxon>
        <taxon>Magnoliopsida</taxon>
        <taxon>eudicotyledons</taxon>
        <taxon>Gunneridae</taxon>
        <taxon>Pentapetalae</taxon>
        <taxon>asterids</taxon>
        <taxon>Ericales</taxon>
        <taxon>Actinidiaceae</taxon>
        <taxon>Actinidia</taxon>
    </lineage>
</organism>
<dbReference type="InterPro" id="IPR052929">
    <property type="entry name" value="RNase_H-like_EbsB-rel"/>
</dbReference>
<accession>A0A7J0GEZ1</accession>
<dbReference type="InterPro" id="IPR036397">
    <property type="entry name" value="RNaseH_sf"/>
</dbReference>
<dbReference type="Pfam" id="PF13456">
    <property type="entry name" value="RVT_3"/>
    <property type="match status" value="1"/>
</dbReference>
<feature type="domain" description="RNase H type-1" evidence="1">
    <location>
        <begin position="9"/>
        <end position="94"/>
    </location>
</feature>
<keyword evidence="3" id="KW-1185">Reference proteome</keyword>
<dbReference type="Gene3D" id="3.30.420.10">
    <property type="entry name" value="Ribonuclease H-like superfamily/Ribonuclease H"/>
    <property type="match status" value="1"/>
</dbReference>
<sequence>MEEYCNVAEIDHIEALGALHAVQFLQDLEPRDIHIEGDSLTIVNAINSTNQDLSNVGKLIEDIRMRPSDFIARKCSLVRRHGNRGAAHMLARRACRVMRSKFGWRMVQSEARSA</sequence>
<reference evidence="2 3" key="1">
    <citation type="submission" date="2019-07" db="EMBL/GenBank/DDBJ databases">
        <title>De Novo Assembly of kiwifruit Actinidia rufa.</title>
        <authorList>
            <person name="Sugita-Konishi S."/>
            <person name="Sato K."/>
            <person name="Mori E."/>
            <person name="Abe Y."/>
            <person name="Kisaki G."/>
            <person name="Hamano K."/>
            <person name="Suezawa K."/>
            <person name="Otani M."/>
            <person name="Fukuda T."/>
            <person name="Manabe T."/>
            <person name="Gomi K."/>
            <person name="Tabuchi M."/>
            <person name="Akimitsu K."/>
            <person name="Kataoka I."/>
        </authorList>
    </citation>
    <scope>NUCLEOTIDE SEQUENCE [LARGE SCALE GENOMIC DNA]</scope>
    <source>
        <strain evidence="3">cv. Fuchu</strain>
    </source>
</reference>
<dbReference type="SUPFAM" id="SSF53098">
    <property type="entry name" value="Ribonuclease H-like"/>
    <property type="match status" value="1"/>
</dbReference>
<dbReference type="GO" id="GO:0003676">
    <property type="term" value="F:nucleic acid binding"/>
    <property type="evidence" value="ECO:0007669"/>
    <property type="project" value="InterPro"/>
</dbReference>
<dbReference type="PANTHER" id="PTHR47074">
    <property type="entry name" value="BNAC02G40300D PROTEIN"/>
    <property type="match status" value="1"/>
</dbReference>
<dbReference type="GO" id="GO:0004523">
    <property type="term" value="F:RNA-DNA hybrid ribonuclease activity"/>
    <property type="evidence" value="ECO:0007669"/>
    <property type="project" value="InterPro"/>
</dbReference>
<dbReference type="EMBL" id="BJWL01000020">
    <property type="protein sequence ID" value="GFZ09373.1"/>
    <property type="molecule type" value="Genomic_DNA"/>
</dbReference>
<evidence type="ECO:0000313" key="3">
    <source>
        <dbReference type="Proteomes" id="UP000585474"/>
    </source>
</evidence>
<dbReference type="AlphaFoldDB" id="A0A7J0GEZ1"/>